<dbReference type="PANTHER" id="PTHR33204">
    <property type="entry name" value="TRANSCRIPTIONAL REGULATOR, MARR FAMILY"/>
    <property type="match status" value="1"/>
</dbReference>
<protein>
    <submittedName>
        <fullName evidence="5">Transcriptional regulator</fullName>
    </submittedName>
</protein>
<dbReference type="SUPFAM" id="SSF46785">
    <property type="entry name" value="Winged helix' DNA-binding domain"/>
    <property type="match status" value="1"/>
</dbReference>
<keyword evidence="2" id="KW-0238">DNA-binding</keyword>
<evidence type="ECO:0000313" key="6">
    <source>
        <dbReference type="Proteomes" id="UP000282423"/>
    </source>
</evidence>
<dbReference type="PROSITE" id="PS51118">
    <property type="entry name" value="HTH_HXLR"/>
    <property type="match status" value="1"/>
</dbReference>
<dbReference type="Proteomes" id="UP000282423">
    <property type="component" value="Unassembled WGS sequence"/>
</dbReference>
<dbReference type="PANTHER" id="PTHR33204:SF18">
    <property type="entry name" value="TRANSCRIPTIONAL REGULATORY PROTEIN"/>
    <property type="match status" value="1"/>
</dbReference>
<keyword evidence="1" id="KW-0805">Transcription regulation</keyword>
<dbReference type="Pfam" id="PF01638">
    <property type="entry name" value="HxlR"/>
    <property type="match status" value="1"/>
</dbReference>
<keyword evidence="6" id="KW-1185">Reference proteome</keyword>
<accession>A0A420VPY4</accession>
<dbReference type="GO" id="GO:0003677">
    <property type="term" value="F:DNA binding"/>
    <property type="evidence" value="ECO:0007669"/>
    <property type="project" value="UniProtKB-KW"/>
</dbReference>
<evidence type="ECO:0000256" key="2">
    <source>
        <dbReference type="ARBA" id="ARBA00023125"/>
    </source>
</evidence>
<dbReference type="InterPro" id="IPR036390">
    <property type="entry name" value="WH_DNA-bd_sf"/>
</dbReference>
<feature type="domain" description="HTH hxlR-type" evidence="4">
    <location>
        <begin position="69"/>
        <end position="169"/>
    </location>
</feature>
<evidence type="ECO:0000259" key="4">
    <source>
        <dbReference type="PROSITE" id="PS51118"/>
    </source>
</evidence>
<proteinExistence type="predicted"/>
<dbReference type="InterPro" id="IPR002577">
    <property type="entry name" value="HTH_HxlR"/>
</dbReference>
<comment type="caution">
    <text evidence="5">The sequence shown here is derived from an EMBL/GenBank/DDBJ whole genome shotgun (WGS) entry which is preliminary data.</text>
</comment>
<dbReference type="InterPro" id="IPR036388">
    <property type="entry name" value="WH-like_DNA-bd_sf"/>
</dbReference>
<dbReference type="Gene3D" id="1.10.10.10">
    <property type="entry name" value="Winged helix-like DNA-binding domain superfamily/Winged helix DNA-binding domain"/>
    <property type="match status" value="1"/>
</dbReference>
<evidence type="ECO:0000256" key="1">
    <source>
        <dbReference type="ARBA" id="ARBA00023015"/>
    </source>
</evidence>
<organism evidence="5 6">
    <name type="scientific">Sphingobacterium puteale</name>
    <dbReference type="NCBI Taxonomy" id="2420510"/>
    <lineage>
        <taxon>Bacteria</taxon>
        <taxon>Pseudomonadati</taxon>
        <taxon>Bacteroidota</taxon>
        <taxon>Sphingobacteriia</taxon>
        <taxon>Sphingobacteriales</taxon>
        <taxon>Sphingobacteriaceae</taxon>
        <taxon>Sphingobacterium</taxon>
    </lineage>
</organism>
<reference evidence="5 6" key="1">
    <citation type="submission" date="2018-10" db="EMBL/GenBank/DDBJ databases">
        <title>Sphingobacterium sp. M05W1-28.</title>
        <authorList>
            <person name="Cai H."/>
        </authorList>
    </citation>
    <scope>NUCLEOTIDE SEQUENCE [LARGE SCALE GENOMIC DNA]</scope>
    <source>
        <strain evidence="5 6">M05W1-28</strain>
    </source>
</reference>
<gene>
    <name evidence="5" type="ORF">D7322_27550</name>
</gene>
<dbReference type="OrthoDB" id="370168at2"/>
<dbReference type="EMBL" id="RBWS01000033">
    <property type="protein sequence ID" value="RKO68375.1"/>
    <property type="molecule type" value="Genomic_DNA"/>
</dbReference>
<dbReference type="AlphaFoldDB" id="A0A420VPY4"/>
<name>A0A420VPY4_9SPHI</name>
<evidence type="ECO:0000313" key="5">
    <source>
        <dbReference type="EMBL" id="RKO68375.1"/>
    </source>
</evidence>
<sequence length="170" mass="19854">MPVRHNRYPIPSPCFYSDCPNILYPNPIYPLYYTPVKSSGYNLRKSCVIRHYFCFLPENLFLRLVIMSMEMIKNNSLYCRFFKRDSCILDGISKCIKRPSELHRAIRDESPRVINMQLHELEQAGIIVKKIYQGLPLKVEYSLTDLGINLLPVIAIIDKWVLKTTIGLKI</sequence>
<evidence type="ECO:0000256" key="3">
    <source>
        <dbReference type="ARBA" id="ARBA00023163"/>
    </source>
</evidence>
<keyword evidence="3" id="KW-0804">Transcription</keyword>